<evidence type="ECO:0000313" key="2">
    <source>
        <dbReference type="EMBL" id="OQU91074.1"/>
    </source>
</evidence>
<proteinExistence type="predicted"/>
<organism evidence="2 3">
    <name type="scientific">Sorghum bicolor</name>
    <name type="common">Sorghum</name>
    <name type="synonym">Sorghum vulgare</name>
    <dbReference type="NCBI Taxonomy" id="4558"/>
    <lineage>
        <taxon>Eukaryota</taxon>
        <taxon>Viridiplantae</taxon>
        <taxon>Streptophyta</taxon>
        <taxon>Embryophyta</taxon>
        <taxon>Tracheophyta</taxon>
        <taxon>Spermatophyta</taxon>
        <taxon>Magnoliopsida</taxon>
        <taxon>Liliopsida</taxon>
        <taxon>Poales</taxon>
        <taxon>Poaceae</taxon>
        <taxon>PACMAD clade</taxon>
        <taxon>Panicoideae</taxon>
        <taxon>Andropogonodae</taxon>
        <taxon>Andropogoneae</taxon>
        <taxon>Sorghinae</taxon>
        <taxon>Sorghum</taxon>
    </lineage>
</organism>
<evidence type="ECO:0000313" key="3">
    <source>
        <dbReference type="Proteomes" id="UP000000768"/>
    </source>
</evidence>
<sequence length="44" mass="4807">MMKKKIPYSTLKKTSPCVALMDASAKTKISTHRRGESTGSQPNP</sequence>
<dbReference type="InParanoid" id="A0A1Z5S575"/>
<reference evidence="3" key="2">
    <citation type="journal article" date="2018" name="Plant J.">
        <title>The Sorghum bicolor reference genome: improved assembly, gene annotations, a transcriptome atlas, and signatures of genome organization.</title>
        <authorList>
            <person name="McCormick R.F."/>
            <person name="Truong S.K."/>
            <person name="Sreedasyam A."/>
            <person name="Jenkins J."/>
            <person name="Shu S."/>
            <person name="Sims D."/>
            <person name="Kennedy M."/>
            <person name="Amirebrahimi M."/>
            <person name="Weers B.D."/>
            <person name="McKinley B."/>
            <person name="Mattison A."/>
            <person name="Morishige D.T."/>
            <person name="Grimwood J."/>
            <person name="Schmutz J."/>
            <person name="Mullet J.E."/>
        </authorList>
    </citation>
    <scope>NUCLEOTIDE SEQUENCE [LARGE SCALE GENOMIC DNA]</scope>
    <source>
        <strain evidence="3">cv. BTx623</strain>
    </source>
</reference>
<evidence type="ECO:0000256" key="1">
    <source>
        <dbReference type="SAM" id="MobiDB-lite"/>
    </source>
</evidence>
<dbReference type="EMBL" id="CM000760">
    <property type="protein sequence ID" value="OQU91074.1"/>
    <property type="molecule type" value="Genomic_DNA"/>
</dbReference>
<name>A0A1Z5S575_SORBI</name>
<protein>
    <submittedName>
        <fullName evidence="2">Uncharacterized protein</fullName>
    </submittedName>
</protein>
<keyword evidence="3" id="KW-1185">Reference proteome</keyword>
<dbReference type="Proteomes" id="UP000000768">
    <property type="component" value="Chromosome 1"/>
</dbReference>
<dbReference type="Gramene" id="OQU91074">
    <property type="protein sequence ID" value="OQU91074"/>
    <property type="gene ID" value="SORBI_3001G107150"/>
</dbReference>
<gene>
    <name evidence="2" type="ORF">SORBI_3001G107150</name>
</gene>
<accession>A0A1Z5S575</accession>
<reference evidence="2 3" key="1">
    <citation type="journal article" date="2009" name="Nature">
        <title>The Sorghum bicolor genome and the diversification of grasses.</title>
        <authorList>
            <person name="Paterson A.H."/>
            <person name="Bowers J.E."/>
            <person name="Bruggmann R."/>
            <person name="Dubchak I."/>
            <person name="Grimwood J."/>
            <person name="Gundlach H."/>
            <person name="Haberer G."/>
            <person name="Hellsten U."/>
            <person name="Mitros T."/>
            <person name="Poliakov A."/>
            <person name="Schmutz J."/>
            <person name="Spannagl M."/>
            <person name="Tang H."/>
            <person name="Wang X."/>
            <person name="Wicker T."/>
            <person name="Bharti A.K."/>
            <person name="Chapman J."/>
            <person name="Feltus F.A."/>
            <person name="Gowik U."/>
            <person name="Grigoriev I.V."/>
            <person name="Lyons E."/>
            <person name="Maher C.A."/>
            <person name="Martis M."/>
            <person name="Narechania A."/>
            <person name="Otillar R.P."/>
            <person name="Penning B.W."/>
            <person name="Salamov A.A."/>
            <person name="Wang Y."/>
            <person name="Zhang L."/>
            <person name="Carpita N.C."/>
            <person name="Freeling M."/>
            <person name="Gingle A.R."/>
            <person name="Hash C.T."/>
            <person name="Keller B."/>
            <person name="Klein P."/>
            <person name="Kresovich S."/>
            <person name="McCann M.C."/>
            <person name="Ming R."/>
            <person name="Peterson D.G."/>
            <person name="Mehboob-ur-Rahman"/>
            <person name="Ware D."/>
            <person name="Westhoff P."/>
            <person name="Mayer K.F."/>
            <person name="Messing J."/>
            <person name="Rokhsar D.S."/>
        </authorList>
    </citation>
    <scope>NUCLEOTIDE SEQUENCE [LARGE SCALE GENOMIC DNA]</scope>
    <source>
        <strain evidence="3">cv. BTx623</strain>
    </source>
</reference>
<dbReference type="AlphaFoldDB" id="A0A1Z5S575"/>
<feature type="region of interest" description="Disordered" evidence="1">
    <location>
        <begin position="24"/>
        <end position="44"/>
    </location>
</feature>